<organism evidence="3 4">
    <name type="scientific">Entomortierella parvispora</name>
    <dbReference type="NCBI Taxonomy" id="205924"/>
    <lineage>
        <taxon>Eukaryota</taxon>
        <taxon>Fungi</taxon>
        <taxon>Fungi incertae sedis</taxon>
        <taxon>Mucoromycota</taxon>
        <taxon>Mortierellomycotina</taxon>
        <taxon>Mortierellomycetes</taxon>
        <taxon>Mortierellales</taxon>
        <taxon>Mortierellaceae</taxon>
        <taxon>Entomortierella</taxon>
    </lineage>
</organism>
<gene>
    <name evidence="3" type="ORF">EMPS_01606</name>
</gene>
<comment type="caution">
    <text evidence="3">The sequence shown here is derived from an EMBL/GenBank/DDBJ whole genome shotgun (WGS) entry which is preliminary data.</text>
</comment>
<dbReference type="Proteomes" id="UP000827284">
    <property type="component" value="Unassembled WGS sequence"/>
</dbReference>
<accession>A0A9P3H3C3</accession>
<sequence length="80" mass="8435">MRKAPIGDRTYLPRLNLMPQRHVAAAVADVLADAVDVVLPLFLILVLVLVLVPVPLKGDVEHDADDLTGNTARRSGAGGG</sequence>
<dbReference type="AlphaFoldDB" id="A0A9P3H3C3"/>
<evidence type="ECO:0000256" key="2">
    <source>
        <dbReference type="SAM" id="Phobius"/>
    </source>
</evidence>
<reference evidence="3" key="2">
    <citation type="journal article" date="2022" name="Microbiol. Resour. Announc.">
        <title>Whole-Genome Sequence of Entomortierella parvispora E1425, a Mucoromycotan Fungus Associated with Burkholderiaceae-Related Endosymbiotic Bacteria.</title>
        <authorList>
            <person name="Herlambang A."/>
            <person name="Guo Y."/>
            <person name="Takashima Y."/>
            <person name="Narisawa K."/>
            <person name="Ohta H."/>
            <person name="Nishizawa T."/>
        </authorList>
    </citation>
    <scope>NUCLEOTIDE SEQUENCE</scope>
    <source>
        <strain evidence="3">E1425</strain>
    </source>
</reference>
<feature type="transmembrane region" description="Helical" evidence="2">
    <location>
        <begin position="37"/>
        <end position="56"/>
    </location>
</feature>
<name>A0A9P3H3C3_9FUNG</name>
<keyword evidence="2" id="KW-1133">Transmembrane helix</keyword>
<keyword evidence="2" id="KW-0812">Transmembrane</keyword>
<protein>
    <submittedName>
        <fullName evidence="3">Uncharacterized protein</fullName>
    </submittedName>
</protein>
<reference evidence="3" key="1">
    <citation type="submission" date="2021-11" db="EMBL/GenBank/DDBJ databases">
        <authorList>
            <person name="Herlambang A."/>
            <person name="Guo Y."/>
            <person name="Takashima Y."/>
            <person name="Nishizawa T."/>
        </authorList>
    </citation>
    <scope>NUCLEOTIDE SEQUENCE</scope>
    <source>
        <strain evidence="3">E1425</strain>
    </source>
</reference>
<keyword evidence="4" id="KW-1185">Reference proteome</keyword>
<evidence type="ECO:0000256" key="1">
    <source>
        <dbReference type="SAM" id="MobiDB-lite"/>
    </source>
</evidence>
<keyword evidence="2" id="KW-0472">Membrane</keyword>
<feature type="region of interest" description="Disordered" evidence="1">
    <location>
        <begin position="59"/>
        <end position="80"/>
    </location>
</feature>
<proteinExistence type="predicted"/>
<evidence type="ECO:0000313" key="4">
    <source>
        <dbReference type="Proteomes" id="UP000827284"/>
    </source>
</evidence>
<evidence type="ECO:0000313" key="3">
    <source>
        <dbReference type="EMBL" id="GJJ69260.1"/>
    </source>
</evidence>
<dbReference type="EMBL" id="BQFW01000002">
    <property type="protein sequence ID" value="GJJ69260.1"/>
    <property type="molecule type" value="Genomic_DNA"/>
</dbReference>